<evidence type="ECO:0000256" key="2">
    <source>
        <dbReference type="ARBA" id="ARBA00022630"/>
    </source>
</evidence>
<dbReference type="PANTHER" id="PTHR10961:SF7">
    <property type="entry name" value="FAD DEPENDENT OXIDOREDUCTASE DOMAIN-CONTAINING PROTEIN"/>
    <property type="match status" value="1"/>
</dbReference>
<dbReference type="Gene3D" id="3.50.50.60">
    <property type="entry name" value="FAD/NAD(P)-binding domain"/>
    <property type="match status" value="1"/>
</dbReference>
<evidence type="ECO:0000313" key="6">
    <source>
        <dbReference type="EMBL" id="SEB36259.1"/>
    </source>
</evidence>
<dbReference type="OrthoDB" id="9806452at2"/>
<dbReference type="SUPFAM" id="SSF51905">
    <property type="entry name" value="FAD/NAD(P)-binding domain"/>
    <property type="match status" value="1"/>
</dbReference>
<feature type="domain" description="FAD dependent oxidoreductase" evidence="5">
    <location>
        <begin position="11"/>
        <end position="360"/>
    </location>
</feature>
<dbReference type="GO" id="GO:0008115">
    <property type="term" value="F:sarcosine oxidase activity"/>
    <property type="evidence" value="ECO:0007669"/>
    <property type="project" value="TreeGrafter"/>
</dbReference>
<dbReference type="SUPFAM" id="SSF54373">
    <property type="entry name" value="FAD-linked reductases, C-terminal domain"/>
    <property type="match status" value="1"/>
</dbReference>
<dbReference type="EMBL" id="FNTL01000002">
    <property type="protein sequence ID" value="SEB36259.1"/>
    <property type="molecule type" value="Genomic_DNA"/>
</dbReference>
<sequence>MTTSSKDAAEVAIVGLGAIGSMALWRLAERGVRVHGYERFGVGHDRGASAGQTRRFSAQSQRIRQCTPLALDALSLWRELEHTTGRELLQITGGLILGPKDSDALVLAHQSAMAAGLEHELLDSTELARRFPQHLVRPTDAALTDPVGGFIRPELSVVTAVDRARALGATVSDYTRVLGVEPDGAGVTVRTAEGARRYSRVVVAPGPWARDLLPAAAATVLPRRLVQAWYLPRDVDAYRASRFPVFERVGDIRAYGFPTIDGATVKVGIYTSGHPIVYDTENPALTVGHSIVRYFRDVVEEYFPGLHPDPVTTTVNMEGYTTDGQPMVGAAPGTEQIVVACGFSGAGFKFAPVMGDVVADQIIEGSTDRDVEFLAPGRNLQEWAPETRTPA</sequence>
<dbReference type="Pfam" id="PF01266">
    <property type="entry name" value="DAO"/>
    <property type="match status" value="1"/>
</dbReference>
<dbReference type="PANTHER" id="PTHR10961">
    <property type="entry name" value="PEROXISOMAL SARCOSINE OXIDASE"/>
    <property type="match status" value="1"/>
</dbReference>
<dbReference type="NCBIfam" id="NF008425">
    <property type="entry name" value="PRK11259.1"/>
    <property type="match status" value="1"/>
</dbReference>
<dbReference type="AlphaFoldDB" id="A0A1H4IQD0"/>
<protein>
    <submittedName>
        <fullName evidence="6">Sarcosine oxidase</fullName>
    </submittedName>
</protein>
<keyword evidence="2" id="KW-0285">Flavoprotein</keyword>
<dbReference type="Gene3D" id="3.30.9.10">
    <property type="entry name" value="D-Amino Acid Oxidase, subunit A, domain 2"/>
    <property type="match status" value="1"/>
</dbReference>
<evidence type="ECO:0000256" key="1">
    <source>
        <dbReference type="ARBA" id="ARBA00001974"/>
    </source>
</evidence>
<keyword evidence="4" id="KW-0560">Oxidoreductase</keyword>
<keyword evidence="3" id="KW-0274">FAD</keyword>
<reference evidence="7" key="1">
    <citation type="submission" date="2016-10" db="EMBL/GenBank/DDBJ databases">
        <authorList>
            <person name="Varghese N."/>
        </authorList>
    </citation>
    <scope>NUCLEOTIDE SEQUENCE [LARGE SCALE GENOMIC DNA]</scope>
    <source>
        <strain evidence="7">DSM 44719</strain>
    </source>
</reference>
<comment type="cofactor">
    <cofactor evidence="1">
        <name>FAD</name>
        <dbReference type="ChEBI" id="CHEBI:57692"/>
    </cofactor>
</comment>
<dbReference type="InterPro" id="IPR006076">
    <property type="entry name" value="FAD-dep_OxRdtase"/>
</dbReference>
<evidence type="ECO:0000259" key="5">
    <source>
        <dbReference type="Pfam" id="PF01266"/>
    </source>
</evidence>
<dbReference type="InterPro" id="IPR036188">
    <property type="entry name" value="FAD/NAD-bd_sf"/>
</dbReference>
<evidence type="ECO:0000313" key="7">
    <source>
        <dbReference type="Proteomes" id="UP000183407"/>
    </source>
</evidence>
<evidence type="ECO:0000256" key="3">
    <source>
        <dbReference type="ARBA" id="ARBA00022827"/>
    </source>
</evidence>
<evidence type="ECO:0000256" key="4">
    <source>
        <dbReference type="ARBA" id="ARBA00023002"/>
    </source>
</evidence>
<organism evidence="6 7">
    <name type="scientific">Rhodococcus jostii</name>
    <dbReference type="NCBI Taxonomy" id="132919"/>
    <lineage>
        <taxon>Bacteria</taxon>
        <taxon>Bacillati</taxon>
        <taxon>Actinomycetota</taxon>
        <taxon>Actinomycetes</taxon>
        <taxon>Mycobacteriales</taxon>
        <taxon>Nocardiaceae</taxon>
        <taxon>Rhodococcus</taxon>
    </lineage>
</organism>
<dbReference type="Proteomes" id="UP000183407">
    <property type="component" value="Unassembled WGS sequence"/>
</dbReference>
<gene>
    <name evidence="6" type="ORF">SAMN04490220_0379</name>
</gene>
<dbReference type="GO" id="GO:0050660">
    <property type="term" value="F:flavin adenine dinucleotide binding"/>
    <property type="evidence" value="ECO:0007669"/>
    <property type="project" value="InterPro"/>
</dbReference>
<name>A0A1H4IQD0_RHOJO</name>
<dbReference type="InterPro" id="IPR045170">
    <property type="entry name" value="MTOX"/>
</dbReference>
<dbReference type="RefSeq" id="WP_073357911.1">
    <property type="nucleotide sequence ID" value="NZ_FNTL01000002.1"/>
</dbReference>
<proteinExistence type="predicted"/>
<accession>A0A1H4IQD0</accession>